<evidence type="ECO:0000256" key="6">
    <source>
        <dbReference type="ARBA" id="ARBA00023136"/>
    </source>
</evidence>
<keyword evidence="4 9" id="KW-0812">Transmembrane</keyword>
<dbReference type="PANTHER" id="PTHR48020:SF12">
    <property type="entry name" value="PROTON MYO-INOSITOL COTRANSPORTER"/>
    <property type="match status" value="1"/>
</dbReference>
<dbReference type="Proteomes" id="UP000289411">
    <property type="component" value="Unassembled WGS sequence"/>
</dbReference>
<protein>
    <submittedName>
        <fullName evidence="11">Sugar porter family MFS transporter</fullName>
    </submittedName>
</protein>
<dbReference type="InterPro" id="IPR003663">
    <property type="entry name" value="Sugar/inositol_transpt"/>
</dbReference>
<reference evidence="11 12" key="1">
    <citation type="submission" date="2018-09" db="EMBL/GenBank/DDBJ databases">
        <authorList>
            <person name="Grouzdev D.S."/>
            <person name="Krutkina M.S."/>
        </authorList>
    </citation>
    <scope>NUCLEOTIDE SEQUENCE [LARGE SCALE GENOMIC DNA]</scope>
    <source>
        <strain evidence="11 12">RmlP001</strain>
    </source>
</reference>
<dbReference type="PROSITE" id="PS00217">
    <property type="entry name" value="SUGAR_TRANSPORT_2"/>
    <property type="match status" value="1"/>
</dbReference>
<organism evidence="11 12">
    <name type="scientific">Lichenibacterium ramalinae</name>
    <dbReference type="NCBI Taxonomy" id="2316527"/>
    <lineage>
        <taxon>Bacteria</taxon>
        <taxon>Pseudomonadati</taxon>
        <taxon>Pseudomonadota</taxon>
        <taxon>Alphaproteobacteria</taxon>
        <taxon>Hyphomicrobiales</taxon>
        <taxon>Lichenihabitantaceae</taxon>
        <taxon>Lichenibacterium</taxon>
    </lineage>
</organism>
<feature type="transmembrane region" description="Helical" evidence="9">
    <location>
        <begin position="409"/>
        <end position="429"/>
    </location>
</feature>
<evidence type="ECO:0000256" key="5">
    <source>
        <dbReference type="ARBA" id="ARBA00022989"/>
    </source>
</evidence>
<accession>A0A4Q2R9S6</accession>
<dbReference type="InterPro" id="IPR050814">
    <property type="entry name" value="Myo-inositol_Transporter"/>
</dbReference>
<evidence type="ECO:0000256" key="9">
    <source>
        <dbReference type="SAM" id="Phobius"/>
    </source>
</evidence>
<feature type="transmembrane region" description="Helical" evidence="9">
    <location>
        <begin position="163"/>
        <end position="184"/>
    </location>
</feature>
<comment type="similarity">
    <text evidence="2 7">Belongs to the major facilitator superfamily. Sugar transporter (TC 2.A.1.1) family.</text>
</comment>
<evidence type="ECO:0000256" key="8">
    <source>
        <dbReference type="SAM" id="MobiDB-lite"/>
    </source>
</evidence>
<dbReference type="FunFam" id="1.20.1250.20:FF:000073">
    <property type="entry name" value="MFS myo-inositol transporter, putative"/>
    <property type="match status" value="1"/>
</dbReference>
<feature type="transmembrane region" description="Helical" evidence="9">
    <location>
        <begin position="274"/>
        <end position="298"/>
    </location>
</feature>
<feature type="transmembrane region" description="Helical" evidence="9">
    <location>
        <begin position="104"/>
        <end position="127"/>
    </location>
</feature>
<dbReference type="OrthoDB" id="9784658at2"/>
<dbReference type="AlphaFoldDB" id="A0A4Q2R9S6"/>
<evidence type="ECO:0000313" key="12">
    <source>
        <dbReference type="Proteomes" id="UP000289411"/>
    </source>
</evidence>
<feature type="transmembrane region" description="Helical" evidence="9">
    <location>
        <begin position="310"/>
        <end position="335"/>
    </location>
</feature>
<dbReference type="InterPro" id="IPR005828">
    <property type="entry name" value="MFS_sugar_transport-like"/>
</dbReference>
<evidence type="ECO:0000313" key="11">
    <source>
        <dbReference type="EMBL" id="RYB03695.1"/>
    </source>
</evidence>
<evidence type="ECO:0000256" key="4">
    <source>
        <dbReference type="ARBA" id="ARBA00022692"/>
    </source>
</evidence>
<dbReference type="InterPro" id="IPR036259">
    <property type="entry name" value="MFS_trans_sf"/>
</dbReference>
<dbReference type="Gene3D" id="1.20.1250.20">
    <property type="entry name" value="MFS general substrate transporter like domains"/>
    <property type="match status" value="1"/>
</dbReference>
<dbReference type="NCBIfam" id="TIGR00879">
    <property type="entry name" value="SP"/>
    <property type="match status" value="1"/>
</dbReference>
<keyword evidence="6 9" id="KW-0472">Membrane</keyword>
<keyword evidence="12" id="KW-1185">Reference proteome</keyword>
<comment type="subcellular location">
    <subcellularLocation>
        <location evidence="1">Membrane</location>
        <topology evidence="1">Multi-pass membrane protein</topology>
    </subcellularLocation>
</comment>
<evidence type="ECO:0000256" key="3">
    <source>
        <dbReference type="ARBA" id="ARBA00022448"/>
    </source>
</evidence>
<dbReference type="SUPFAM" id="SSF103473">
    <property type="entry name" value="MFS general substrate transporter"/>
    <property type="match status" value="1"/>
</dbReference>
<evidence type="ECO:0000256" key="2">
    <source>
        <dbReference type="ARBA" id="ARBA00010992"/>
    </source>
</evidence>
<comment type="caution">
    <text evidence="11">The sequence shown here is derived from an EMBL/GenBank/DDBJ whole genome shotgun (WGS) entry which is preliminary data.</text>
</comment>
<sequence length="486" mass="50183">MSFKHCHRLQTDRGSGLSPWPAVPSTSREGSTMHAALIAATAALGGLLFGYDTGVISGALLFLRDAFALSPLMQGVVTSIALLGAAVGAGFAGALSDRYGRRPLILVTALIFVAGSLLSAAATGLWMLLAGRLLVGLGIGVSSMLAPLYLAETAPAESRGAMVSLNQLMITSGILVSYLIGYAFSASGGWRWMLGLGALPGVILAGGMLALPESPRWLAGHGHLADARRALQALRGSSETARQIEAELDGIEADLAGEKRGGGRVSLSDPGLRLPLIVGVGLAICQQVTGINTVIYFAPTIFQAAGLSSASASILATAGVGAVNVALTLVAIRLIDRVGRRVLLLVGLAGMAVSLVVLGTGFLLGAGGALGWLTAASLTAYVGFFAVGLGPVFWLLISEIFPTEARGRCMSIATVANWGFNLIVALTFLDLVAAFGRPATFFLYAALTALGFLFTLRLVPETKGRGLEDMREAWAERGHTVPQSRG</sequence>
<feature type="region of interest" description="Disordered" evidence="8">
    <location>
        <begin position="1"/>
        <end position="26"/>
    </location>
</feature>
<dbReference type="PROSITE" id="PS50850">
    <property type="entry name" value="MFS"/>
    <property type="match status" value="1"/>
</dbReference>
<feature type="transmembrane region" description="Helical" evidence="9">
    <location>
        <begin position="342"/>
        <end position="364"/>
    </location>
</feature>
<feature type="domain" description="Major facilitator superfamily (MFS) profile" evidence="10">
    <location>
        <begin position="38"/>
        <end position="463"/>
    </location>
</feature>
<feature type="transmembrane region" description="Helical" evidence="9">
    <location>
        <begin position="370"/>
        <end position="397"/>
    </location>
</feature>
<dbReference type="Pfam" id="PF00083">
    <property type="entry name" value="Sugar_tr"/>
    <property type="match status" value="1"/>
</dbReference>
<name>A0A4Q2R9S6_9HYPH</name>
<dbReference type="InterPro" id="IPR020846">
    <property type="entry name" value="MFS_dom"/>
</dbReference>
<dbReference type="PANTHER" id="PTHR48020">
    <property type="entry name" value="PROTON MYO-INOSITOL COTRANSPORTER"/>
    <property type="match status" value="1"/>
</dbReference>
<keyword evidence="5 9" id="KW-1133">Transmembrane helix</keyword>
<evidence type="ECO:0000256" key="1">
    <source>
        <dbReference type="ARBA" id="ARBA00004141"/>
    </source>
</evidence>
<reference evidence="11 12" key="2">
    <citation type="submission" date="2019-02" db="EMBL/GenBank/DDBJ databases">
        <title>'Lichenibacterium ramalinii' gen. nov. sp. nov., 'Lichenibacterium minor' gen. nov. sp. nov.</title>
        <authorList>
            <person name="Pankratov T."/>
        </authorList>
    </citation>
    <scope>NUCLEOTIDE SEQUENCE [LARGE SCALE GENOMIC DNA]</scope>
    <source>
        <strain evidence="11 12">RmlP001</strain>
    </source>
</reference>
<feature type="transmembrane region" description="Helical" evidence="9">
    <location>
        <begin position="190"/>
        <end position="211"/>
    </location>
</feature>
<dbReference type="PROSITE" id="PS00216">
    <property type="entry name" value="SUGAR_TRANSPORT_1"/>
    <property type="match status" value="2"/>
</dbReference>
<dbReference type="EMBL" id="QYBC01000013">
    <property type="protein sequence ID" value="RYB03695.1"/>
    <property type="molecule type" value="Genomic_DNA"/>
</dbReference>
<evidence type="ECO:0000256" key="7">
    <source>
        <dbReference type="RuleBase" id="RU003346"/>
    </source>
</evidence>
<evidence type="ECO:0000259" key="10">
    <source>
        <dbReference type="PROSITE" id="PS50850"/>
    </source>
</evidence>
<dbReference type="PRINTS" id="PR00171">
    <property type="entry name" value="SUGRTRNSPORT"/>
</dbReference>
<feature type="transmembrane region" description="Helical" evidence="9">
    <location>
        <begin position="72"/>
        <end position="92"/>
    </location>
</feature>
<feature type="transmembrane region" description="Helical" evidence="9">
    <location>
        <begin position="441"/>
        <end position="459"/>
    </location>
</feature>
<gene>
    <name evidence="11" type="ORF">D3272_16255</name>
</gene>
<dbReference type="GO" id="GO:0016020">
    <property type="term" value="C:membrane"/>
    <property type="evidence" value="ECO:0007669"/>
    <property type="project" value="UniProtKB-SubCell"/>
</dbReference>
<dbReference type="GO" id="GO:0022857">
    <property type="term" value="F:transmembrane transporter activity"/>
    <property type="evidence" value="ECO:0007669"/>
    <property type="project" value="InterPro"/>
</dbReference>
<feature type="transmembrane region" description="Helical" evidence="9">
    <location>
        <begin position="35"/>
        <end position="60"/>
    </location>
</feature>
<feature type="transmembrane region" description="Helical" evidence="9">
    <location>
        <begin position="133"/>
        <end position="151"/>
    </location>
</feature>
<dbReference type="InterPro" id="IPR005829">
    <property type="entry name" value="Sugar_transporter_CS"/>
</dbReference>
<proteinExistence type="inferred from homology"/>
<keyword evidence="3 7" id="KW-0813">Transport</keyword>